<evidence type="ECO:0000313" key="5">
    <source>
        <dbReference type="EMBL" id="KAB2504753.1"/>
    </source>
</evidence>
<gene>
    <name evidence="5" type="ORF">F9C29_24300</name>
</gene>
<dbReference type="InterPro" id="IPR011013">
    <property type="entry name" value="Gal_mutarotase_sf_dom"/>
</dbReference>
<dbReference type="Gene3D" id="2.70.98.40">
    <property type="entry name" value="Glycoside hydrolase, family 65, N-terminal domain"/>
    <property type="match status" value="1"/>
</dbReference>
<dbReference type="Pfam" id="PF06165">
    <property type="entry name" value="GH94_b-supersand"/>
    <property type="match status" value="1"/>
</dbReference>
<proteinExistence type="predicted"/>
<dbReference type="GO" id="GO:0016757">
    <property type="term" value="F:glycosyltransferase activity"/>
    <property type="evidence" value="ECO:0007669"/>
    <property type="project" value="UniProtKB-KW"/>
</dbReference>
<keyword evidence="2" id="KW-0808">Transferase</keyword>
<dbReference type="PANTHER" id="PTHR37469">
    <property type="entry name" value="CELLOBIONIC ACID PHOSPHORYLASE-RELATED"/>
    <property type="match status" value="1"/>
</dbReference>
<dbReference type="SUPFAM" id="SSF74650">
    <property type="entry name" value="Galactose mutarotase-like"/>
    <property type="match status" value="1"/>
</dbReference>
<dbReference type="Proteomes" id="UP000476281">
    <property type="component" value="Unassembled WGS sequence"/>
</dbReference>
<comment type="caution">
    <text evidence="5">The sequence shown here is derived from an EMBL/GenBank/DDBJ whole genome shotgun (WGS) entry which is preliminary data.</text>
</comment>
<evidence type="ECO:0000259" key="3">
    <source>
        <dbReference type="Pfam" id="PF06165"/>
    </source>
</evidence>
<dbReference type="InterPro" id="IPR052047">
    <property type="entry name" value="GH94_Enzymes"/>
</dbReference>
<organism evidence="5 6">
    <name type="scientific">Enterobacter hormaechei</name>
    <dbReference type="NCBI Taxonomy" id="158836"/>
    <lineage>
        <taxon>Bacteria</taxon>
        <taxon>Pseudomonadati</taxon>
        <taxon>Pseudomonadota</taxon>
        <taxon>Gammaproteobacteria</taxon>
        <taxon>Enterobacterales</taxon>
        <taxon>Enterobacteriaceae</taxon>
        <taxon>Enterobacter</taxon>
        <taxon>Enterobacter cloacae complex</taxon>
    </lineage>
</organism>
<dbReference type="Pfam" id="PF17167">
    <property type="entry name" value="Glyco_hydro_94"/>
    <property type="match status" value="1"/>
</dbReference>
<evidence type="ECO:0000259" key="4">
    <source>
        <dbReference type="Pfam" id="PF17167"/>
    </source>
</evidence>
<dbReference type="InterPro" id="IPR008928">
    <property type="entry name" value="6-hairpin_glycosidase_sf"/>
</dbReference>
<dbReference type="InterPro" id="IPR010383">
    <property type="entry name" value="Glyco_hydrolase_94_b-supersand"/>
</dbReference>
<dbReference type="EMBL" id="WBSZ01001212">
    <property type="protein sequence ID" value="KAB2504753.1"/>
    <property type="molecule type" value="Genomic_DNA"/>
</dbReference>
<sequence length="434" mass="48015">RDEESGECWSPTALPVRGHGDYLTRHGFGYSVFAHRESGIDSELTVLVAEEDPVKLVLLTLSNSSGRTRQLSVTGYVEWTLGETRTRSAPHIVTHVARTPGGCGILANNFYGDNGGGRTAFFAVSGNDCSLTGDRREFIGRNGSLHAPSAMKLQKLSGKTGAGLDPCGAVQSAVTLIDGDQRTFIFILGAEENDVCAQETLARYMNEDTVRQELNRIHNHWHNVLDKIVVNTPDTSVNLLVNGWLLYQTVACRLMARSGYYQSGGAFGFRDQLQDTLALSHAAPDRMREQIILCASRQFIEGDVQHWWHPPHGNGVRTRCSDDYLWLPLAVCHYVETTGDMDALEIRIPYLEGRSLQPGEESVYDTPVISGTEETLWLHCVKAIHYGLRFGEHGLPLMGAGDWNDGMNRVGIEGKGESVWLGFFLYDILQRFAA</sequence>
<name>A0A6L3XTQ4_9ENTR</name>
<evidence type="ECO:0000313" key="6">
    <source>
        <dbReference type="Proteomes" id="UP000476281"/>
    </source>
</evidence>
<feature type="non-terminal residue" evidence="5">
    <location>
        <position position="434"/>
    </location>
</feature>
<dbReference type="InterPro" id="IPR012341">
    <property type="entry name" value="6hp_glycosidase-like_sf"/>
</dbReference>
<dbReference type="Gene3D" id="1.50.10.10">
    <property type="match status" value="1"/>
</dbReference>
<keyword evidence="1" id="KW-0328">Glycosyltransferase</keyword>
<dbReference type="PANTHER" id="PTHR37469:SF2">
    <property type="entry name" value="CELLOBIONIC ACID PHOSPHORYLASE"/>
    <property type="match status" value="1"/>
</dbReference>
<dbReference type="AlphaFoldDB" id="A0A6L3XTQ4"/>
<accession>A0A6L3XTQ4</accession>
<feature type="domain" description="Glycosyl hydrolase 94 supersandwich" evidence="3">
    <location>
        <begin position="1"/>
        <end position="206"/>
    </location>
</feature>
<feature type="non-terminal residue" evidence="5">
    <location>
        <position position="1"/>
    </location>
</feature>
<reference evidence="5 6" key="1">
    <citation type="submission" date="2019-09" db="EMBL/GenBank/DDBJ databases">
        <title>Reversal of blaTEM antimicrobial resistance by CRISPR-Cas9 in clinical E. coli and other Enterobacteriaceae strains.</title>
        <authorList>
            <person name="Tagliaferri T."/>
            <person name="Guimaraes N."/>
            <person name="Pereira M."/>
            <person name="Felicori L."/>
            <person name="Horz H.-P."/>
            <person name="Santos S."/>
            <person name="Mendes T."/>
        </authorList>
    </citation>
    <scope>NUCLEOTIDE SEQUENCE [LARGE SCALE GENOMIC DNA]</scope>
    <source>
        <strain evidence="5 6">E2_blaTEM_MG</strain>
    </source>
</reference>
<feature type="domain" description="Glycosyl hydrolase 94 catalytic" evidence="4">
    <location>
        <begin position="220"/>
        <end position="433"/>
    </location>
</feature>
<dbReference type="InterPro" id="IPR033432">
    <property type="entry name" value="GH94_catalytic"/>
</dbReference>
<evidence type="ECO:0000256" key="1">
    <source>
        <dbReference type="ARBA" id="ARBA00022676"/>
    </source>
</evidence>
<dbReference type="InterPro" id="IPR037018">
    <property type="entry name" value="GH65_N"/>
</dbReference>
<dbReference type="SUPFAM" id="SSF48208">
    <property type="entry name" value="Six-hairpin glycosidases"/>
    <property type="match status" value="1"/>
</dbReference>
<dbReference type="GO" id="GO:0030246">
    <property type="term" value="F:carbohydrate binding"/>
    <property type="evidence" value="ECO:0007669"/>
    <property type="project" value="InterPro"/>
</dbReference>
<dbReference type="GO" id="GO:0005975">
    <property type="term" value="P:carbohydrate metabolic process"/>
    <property type="evidence" value="ECO:0007669"/>
    <property type="project" value="InterPro"/>
</dbReference>
<evidence type="ECO:0000256" key="2">
    <source>
        <dbReference type="ARBA" id="ARBA00022679"/>
    </source>
</evidence>
<protein>
    <submittedName>
        <fullName evidence="5">Cyclic beta 1-2 glucan synthetase</fullName>
    </submittedName>
</protein>